<reference evidence="5 6" key="1">
    <citation type="submission" date="2024-04" db="EMBL/GenBank/DDBJ databases">
        <authorList>
            <person name="Fracassetti M."/>
        </authorList>
    </citation>
    <scope>NUCLEOTIDE SEQUENCE [LARGE SCALE GENOMIC DNA]</scope>
</reference>
<comment type="function">
    <text evidence="1">Probably involved in the defense reaction of plants against pathogens.</text>
</comment>
<gene>
    <name evidence="5" type="ORF">LTRI10_LOCUS1232</name>
</gene>
<dbReference type="InterPro" id="IPR014044">
    <property type="entry name" value="CAP_dom"/>
</dbReference>
<sequence>MASSTSTLIPFTILTTFLFFSSISASPSSSEPTIPRREMLDAFSAQMLAAHNAVRARHRLPRLTWSTKLANYAKWYANQRRKDCRLVHSTGDYGENIFWGQGKRWKGTDAVKDWAAQEVYYDYGRDACMANRDCLHYTQLVWRSTRRVGCARIKCANGDTYVVCEYDPHGNVIGQRPY</sequence>
<dbReference type="PRINTS" id="PR00838">
    <property type="entry name" value="V5ALLERGEN"/>
</dbReference>
<evidence type="ECO:0000313" key="6">
    <source>
        <dbReference type="Proteomes" id="UP001497516"/>
    </source>
</evidence>
<dbReference type="PRINTS" id="PR00837">
    <property type="entry name" value="V5TPXLIKE"/>
</dbReference>
<dbReference type="Pfam" id="PF00188">
    <property type="entry name" value="CAP"/>
    <property type="match status" value="1"/>
</dbReference>
<dbReference type="InterPro" id="IPR035940">
    <property type="entry name" value="CAP_sf"/>
</dbReference>
<keyword evidence="2" id="KW-0611">Plant defense</keyword>
<feature type="domain" description="SCP" evidence="4">
    <location>
        <begin position="42"/>
        <end position="174"/>
    </location>
</feature>
<dbReference type="Gene3D" id="3.40.33.10">
    <property type="entry name" value="CAP"/>
    <property type="match status" value="1"/>
</dbReference>
<feature type="chain" id="PRO_5043494760" description="SCP domain-containing protein" evidence="3">
    <location>
        <begin position="26"/>
        <end position="178"/>
    </location>
</feature>
<keyword evidence="2" id="KW-0568">Pathogenesis-related protein</keyword>
<accession>A0AAV2CBE4</accession>
<keyword evidence="3" id="KW-0732">Signal</keyword>
<dbReference type="SMART" id="SM00198">
    <property type="entry name" value="SCP"/>
    <property type="match status" value="1"/>
</dbReference>
<keyword evidence="6" id="KW-1185">Reference proteome</keyword>
<dbReference type="CDD" id="cd05381">
    <property type="entry name" value="CAP_PR-1"/>
    <property type="match status" value="1"/>
</dbReference>
<dbReference type="SUPFAM" id="SSF55797">
    <property type="entry name" value="PR-1-like"/>
    <property type="match status" value="1"/>
</dbReference>
<dbReference type="InterPro" id="IPR001283">
    <property type="entry name" value="CRISP-related"/>
</dbReference>
<dbReference type="FunFam" id="3.40.33.10:FF:000004">
    <property type="entry name" value="CAP, cysteine-rich secretory protein, antigen 5"/>
    <property type="match status" value="1"/>
</dbReference>
<organism evidence="5 6">
    <name type="scientific">Linum trigynum</name>
    <dbReference type="NCBI Taxonomy" id="586398"/>
    <lineage>
        <taxon>Eukaryota</taxon>
        <taxon>Viridiplantae</taxon>
        <taxon>Streptophyta</taxon>
        <taxon>Embryophyta</taxon>
        <taxon>Tracheophyta</taxon>
        <taxon>Spermatophyta</taxon>
        <taxon>Magnoliopsida</taxon>
        <taxon>eudicotyledons</taxon>
        <taxon>Gunneridae</taxon>
        <taxon>Pentapetalae</taxon>
        <taxon>rosids</taxon>
        <taxon>fabids</taxon>
        <taxon>Malpighiales</taxon>
        <taxon>Linaceae</taxon>
        <taxon>Linum</taxon>
    </lineage>
</organism>
<evidence type="ECO:0000256" key="2">
    <source>
        <dbReference type="ARBA" id="ARBA00023265"/>
    </source>
</evidence>
<dbReference type="Proteomes" id="UP001497516">
    <property type="component" value="Chromosome 1"/>
</dbReference>
<proteinExistence type="predicted"/>
<evidence type="ECO:0000256" key="3">
    <source>
        <dbReference type="SAM" id="SignalP"/>
    </source>
</evidence>
<dbReference type="EMBL" id="OZ034813">
    <property type="protein sequence ID" value="CAL1353327.1"/>
    <property type="molecule type" value="Genomic_DNA"/>
</dbReference>
<dbReference type="PANTHER" id="PTHR10334">
    <property type="entry name" value="CYSTEINE-RICH SECRETORY PROTEIN-RELATED"/>
    <property type="match status" value="1"/>
</dbReference>
<feature type="signal peptide" evidence="3">
    <location>
        <begin position="1"/>
        <end position="25"/>
    </location>
</feature>
<evidence type="ECO:0000259" key="4">
    <source>
        <dbReference type="SMART" id="SM00198"/>
    </source>
</evidence>
<evidence type="ECO:0000256" key="1">
    <source>
        <dbReference type="ARBA" id="ARBA00003143"/>
    </source>
</evidence>
<dbReference type="AlphaFoldDB" id="A0AAV2CBE4"/>
<dbReference type="InterPro" id="IPR002413">
    <property type="entry name" value="V5_allergen-like"/>
</dbReference>
<evidence type="ECO:0000313" key="5">
    <source>
        <dbReference type="EMBL" id="CAL1353327.1"/>
    </source>
</evidence>
<protein>
    <recommendedName>
        <fullName evidence="4">SCP domain-containing protein</fullName>
    </recommendedName>
</protein>
<name>A0AAV2CBE4_9ROSI</name>